<keyword evidence="2" id="KW-1185">Reference proteome</keyword>
<dbReference type="Proteomes" id="UP000002899">
    <property type="component" value="Chromosome I"/>
</dbReference>
<gene>
    <name evidence="1" type="ORF">BMR1_01G01750</name>
</gene>
<dbReference type="AlphaFoldDB" id="I7J5E6"/>
<dbReference type="OrthoDB" id="365750at2759"/>
<dbReference type="GeneID" id="24423421"/>
<dbReference type="RefSeq" id="XP_012647416.1">
    <property type="nucleotide sequence ID" value="XM_012791962.1"/>
</dbReference>
<dbReference type="VEuPathDB" id="PiroplasmaDB:BMR1_01G01750"/>
<dbReference type="KEGG" id="bmic:BMR1_01G01750"/>
<name>I7J5E6_BABMR</name>
<evidence type="ECO:0000313" key="2">
    <source>
        <dbReference type="Proteomes" id="UP000002899"/>
    </source>
</evidence>
<proteinExistence type="predicted"/>
<evidence type="ECO:0000313" key="1">
    <source>
        <dbReference type="EMBL" id="CCF72807.1"/>
    </source>
</evidence>
<reference evidence="1 2" key="2">
    <citation type="journal article" date="2013" name="PLoS ONE">
        <title>Whole genome mapping and re-organization of the nuclear and mitochondrial genomes of Babesia microti isolates.</title>
        <authorList>
            <person name="Cornillot E."/>
            <person name="Dassouli A."/>
            <person name="Garg A."/>
            <person name="Pachikara N."/>
            <person name="Randazzo S."/>
            <person name="Depoix D."/>
            <person name="Carcy B."/>
            <person name="Delbecq S."/>
            <person name="Frutos R."/>
            <person name="Silva J.C."/>
            <person name="Sutton R."/>
            <person name="Krause P.J."/>
            <person name="Mamoun C.B."/>
        </authorList>
    </citation>
    <scope>NUCLEOTIDE SEQUENCE [LARGE SCALE GENOMIC DNA]</scope>
    <source>
        <strain evidence="1 2">RI</strain>
    </source>
</reference>
<sequence>MYSTTFQNAMIEPKDALFTRNNSQNFLGNGTQDTHYAESTNRAANVDRIGCVITDYQSLKSNIPLNLNVHKDINGKIKKQVIQRTNNTYKGYNSRYYFDDIQQRKYYETLVYENVGIVKILPEDIICWYPGFNLPIGTRGRSLLRKDLHRQRSISTSNCDNMLVSNKLNITNRSTFGDMRIADLYHSAHVLGIWNSAAHYCLETCERRGFRKEWILCLKESGYEINMNNLKEIKQYMLEKYRR</sequence>
<dbReference type="EMBL" id="FO082871">
    <property type="protein sequence ID" value="CCF72807.1"/>
    <property type="molecule type" value="Genomic_DNA"/>
</dbReference>
<accession>I7J5E6</accession>
<reference evidence="1 2" key="3">
    <citation type="journal article" date="2016" name="Sci. Rep.">
        <title>Genome-wide diversity and gene expression profiling of Babesia microti isolates identify polymorphic genes that mediate host-pathogen interactions.</title>
        <authorList>
            <person name="Silva J.C."/>
            <person name="Cornillot E."/>
            <person name="McCracken C."/>
            <person name="Usmani-Brown S."/>
            <person name="Dwivedi A."/>
            <person name="Ifeonu O.O."/>
            <person name="Crabtree J."/>
            <person name="Gotia H.T."/>
            <person name="Virji A.Z."/>
            <person name="Reynes C."/>
            <person name="Colinge J."/>
            <person name="Kumar V."/>
            <person name="Lawres L."/>
            <person name="Pazzi J.E."/>
            <person name="Pablo J.V."/>
            <person name="Hung C."/>
            <person name="Brancato J."/>
            <person name="Kumari P."/>
            <person name="Orvis J."/>
            <person name="Tretina K."/>
            <person name="Chibucos M."/>
            <person name="Ott S."/>
            <person name="Sadzewicz L."/>
            <person name="Sengamalay N."/>
            <person name="Shetty A.C."/>
            <person name="Su Q."/>
            <person name="Tallon L."/>
            <person name="Fraser C.M."/>
            <person name="Frutos R."/>
            <person name="Molina D.M."/>
            <person name="Krause P.J."/>
            <person name="Ben Mamoun C."/>
        </authorList>
    </citation>
    <scope>NUCLEOTIDE SEQUENCE [LARGE SCALE GENOMIC DNA]</scope>
    <source>
        <strain evidence="1 2">RI</strain>
    </source>
</reference>
<reference evidence="1 2" key="1">
    <citation type="journal article" date="2012" name="Nucleic Acids Res.">
        <title>Sequencing of the smallest Apicomplexan genome from the human pathogen Babesia microti.</title>
        <authorList>
            <person name="Cornillot E."/>
            <person name="Hadj-Kaddour K."/>
            <person name="Dassouli A."/>
            <person name="Noel B."/>
            <person name="Ranwez V."/>
            <person name="Vacherie B."/>
            <person name="Augagneur Y."/>
            <person name="Bres V."/>
            <person name="Duclos A."/>
            <person name="Randazzo S."/>
            <person name="Carcy B."/>
            <person name="Debierre-Grockiego F."/>
            <person name="Delbecq S."/>
            <person name="Moubri-Menage K."/>
            <person name="Shams-Eldin H."/>
            <person name="Usmani-Brown S."/>
            <person name="Bringaud F."/>
            <person name="Wincker P."/>
            <person name="Vivares C.P."/>
            <person name="Schwarz R.T."/>
            <person name="Schetters T.P."/>
            <person name="Krause P.J."/>
            <person name="Gorenflot A."/>
            <person name="Berry V."/>
            <person name="Barbe V."/>
            <person name="Ben Mamoun C."/>
        </authorList>
    </citation>
    <scope>NUCLEOTIDE SEQUENCE [LARGE SCALE GENOMIC DNA]</scope>
    <source>
        <strain evidence="1 2">RI</strain>
    </source>
</reference>
<protein>
    <submittedName>
        <fullName evidence="1">Uncharacterized protein</fullName>
    </submittedName>
</protein>
<organism evidence="1 2">
    <name type="scientific">Babesia microti (strain RI)</name>
    <dbReference type="NCBI Taxonomy" id="1133968"/>
    <lineage>
        <taxon>Eukaryota</taxon>
        <taxon>Sar</taxon>
        <taxon>Alveolata</taxon>
        <taxon>Apicomplexa</taxon>
        <taxon>Aconoidasida</taxon>
        <taxon>Piroplasmida</taxon>
        <taxon>Babesiidae</taxon>
        <taxon>Babesia</taxon>
    </lineage>
</organism>